<proteinExistence type="inferred from homology"/>
<dbReference type="InterPro" id="IPR038765">
    <property type="entry name" value="Papain-like_cys_pep_sf"/>
</dbReference>
<dbReference type="PROSITE" id="PS00972">
    <property type="entry name" value="USP_1"/>
    <property type="match status" value="1"/>
</dbReference>
<dbReference type="EC" id="3.4.19.12" evidence="2"/>
<dbReference type="EMBL" id="CACSLK010017620">
    <property type="protein sequence ID" value="CAA0818766.1"/>
    <property type="molecule type" value="Genomic_DNA"/>
</dbReference>
<dbReference type="PANTHER" id="PTHR21646:SF75">
    <property type="entry name" value="UBIQUITIN CARBOXYL-TERMINAL HYDROLASE"/>
    <property type="match status" value="1"/>
</dbReference>
<dbReference type="Gene3D" id="3.90.70.10">
    <property type="entry name" value="Cysteine proteinases"/>
    <property type="match status" value="2"/>
</dbReference>
<evidence type="ECO:0000313" key="4">
    <source>
        <dbReference type="EMBL" id="CAA0818766.1"/>
    </source>
</evidence>
<comment type="catalytic activity">
    <reaction evidence="2">
        <text>Thiol-dependent hydrolysis of ester, thioester, amide, peptide and isopeptide bonds formed by the C-terminal Gly of ubiquitin (a 76-residue protein attached to proteins as an intracellular targeting signal).</text>
        <dbReference type="EC" id="3.4.19.12"/>
    </reaction>
</comment>
<dbReference type="SUPFAM" id="SSF54001">
    <property type="entry name" value="Cysteine proteinases"/>
    <property type="match status" value="1"/>
</dbReference>
<dbReference type="GO" id="GO:0016579">
    <property type="term" value="P:protein deubiquitination"/>
    <property type="evidence" value="ECO:0007669"/>
    <property type="project" value="InterPro"/>
</dbReference>
<dbReference type="Proteomes" id="UP001153555">
    <property type="component" value="Unassembled WGS sequence"/>
</dbReference>
<protein>
    <recommendedName>
        <fullName evidence="2">Ubiquitin carboxyl-terminal hydrolase</fullName>
        <ecNumber evidence="2">3.4.19.12</ecNumber>
    </recommendedName>
</protein>
<comment type="similarity">
    <text evidence="1 2">Belongs to the peptidase C19 family.</text>
</comment>
<dbReference type="OrthoDB" id="292964at2759"/>
<dbReference type="AlphaFoldDB" id="A0A9N7MZQ3"/>
<dbReference type="PROSITE" id="PS50235">
    <property type="entry name" value="USP_3"/>
    <property type="match status" value="1"/>
</dbReference>
<dbReference type="InterPro" id="IPR050185">
    <property type="entry name" value="Ub_carboxyl-term_hydrolase"/>
</dbReference>
<keyword evidence="2" id="KW-0378">Hydrolase</keyword>
<dbReference type="CDD" id="cd02674">
    <property type="entry name" value="Peptidase_C19R"/>
    <property type="match status" value="1"/>
</dbReference>
<reference evidence="4" key="1">
    <citation type="submission" date="2019-12" db="EMBL/GenBank/DDBJ databases">
        <authorList>
            <person name="Scholes J."/>
        </authorList>
    </citation>
    <scope>NUCLEOTIDE SEQUENCE</scope>
</reference>
<keyword evidence="2" id="KW-0788">Thiol protease</keyword>
<dbReference type="Pfam" id="PF00443">
    <property type="entry name" value="UCH"/>
    <property type="match status" value="1"/>
</dbReference>
<evidence type="ECO:0000256" key="2">
    <source>
        <dbReference type="RuleBase" id="RU366025"/>
    </source>
</evidence>
<keyword evidence="2 4" id="KW-0645">Protease</keyword>
<feature type="domain" description="USP" evidence="3">
    <location>
        <begin position="335"/>
        <end position="913"/>
    </location>
</feature>
<dbReference type="PROSITE" id="PS00973">
    <property type="entry name" value="USP_2"/>
    <property type="match status" value="1"/>
</dbReference>
<dbReference type="InterPro" id="IPR057372">
    <property type="entry name" value="Ubiquitin_UBP8/5"/>
</dbReference>
<dbReference type="InterPro" id="IPR028889">
    <property type="entry name" value="USP"/>
</dbReference>
<keyword evidence="5" id="KW-1185">Reference proteome</keyword>
<evidence type="ECO:0000313" key="5">
    <source>
        <dbReference type="Proteomes" id="UP001153555"/>
    </source>
</evidence>
<evidence type="ECO:0000256" key="1">
    <source>
        <dbReference type="ARBA" id="ARBA00009085"/>
    </source>
</evidence>
<keyword evidence="2" id="KW-0833">Ubl conjugation pathway</keyword>
<gene>
    <name evidence="4" type="ORF">SHERM_17657</name>
</gene>
<comment type="caution">
    <text evidence="4">The sequence shown here is derived from an EMBL/GenBank/DDBJ whole genome shotgun (WGS) entry which is preliminary data.</text>
</comment>
<accession>A0A9N7MZQ3</accession>
<dbReference type="GO" id="GO:0004843">
    <property type="term" value="F:cysteine-type deubiquitinase activity"/>
    <property type="evidence" value="ECO:0007669"/>
    <property type="project" value="UniProtKB-UniRule"/>
</dbReference>
<dbReference type="GO" id="GO:0006508">
    <property type="term" value="P:proteolysis"/>
    <property type="evidence" value="ECO:0007669"/>
    <property type="project" value="UniProtKB-KW"/>
</dbReference>
<comment type="function">
    <text evidence="2">Recognizes and hydrolyzes the peptide bond at the C-terminal Gly of ubiquitin. Involved in the processing of poly-ubiquitin precursors as well as that of ubiquitinated proteins.</text>
</comment>
<organism evidence="4 5">
    <name type="scientific">Striga hermonthica</name>
    <name type="common">Purple witchweed</name>
    <name type="synonym">Buchnera hermonthica</name>
    <dbReference type="NCBI Taxonomy" id="68872"/>
    <lineage>
        <taxon>Eukaryota</taxon>
        <taxon>Viridiplantae</taxon>
        <taxon>Streptophyta</taxon>
        <taxon>Embryophyta</taxon>
        <taxon>Tracheophyta</taxon>
        <taxon>Spermatophyta</taxon>
        <taxon>Magnoliopsida</taxon>
        <taxon>eudicotyledons</taxon>
        <taxon>Gunneridae</taxon>
        <taxon>Pentapetalae</taxon>
        <taxon>asterids</taxon>
        <taxon>lamiids</taxon>
        <taxon>Lamiales</taxon>
        <taxon>Orobanchaceae</taxon>
        <taxon>Buchnereae</taxon>
        <taxon>Striga</taxon>
    </lineage>
</organism>
<evidence type="ECO:0000259" key="3">
    <source>
        <dbReference type="PROSITE" id="PS50235"/>
    </source>
</evidence>
<sequence>MSRRLLSRLSIDKALLHLPSLAKFSLFLLSLLRRLLSKSLRFMDSLLFSNDDDDDVVLSTFDHSFLPPSFSDPGESLFLVPFRWWKDAICGGGGPDGADGLGGVLYNAMVQLTGGGVGDGWAGDFIAGFRDSEILVGMRREGEAEASGEEGVSGESGDLALVSEWMFFTALKWHFDRGNVESSYPGGDSAHDLFSLKIRLLFMSDERHLVIKISEKDNEVGVFNKARSIFCSKSSSLYIWDFSGQTNQLFGIDTMDSDQPNEEVRLDLKVYGLPSTTNDDERRNGYMLMEESMIGSPSTSSPHRMNGCVDKVNMFSRLTPEVGSGPYCTGSLGLTGLYNLGNTCFMNSAIQCLVHTPKLVDYFLANYRRDLNCENPLGMNGKLAIAFGDLLRKLWSPGATPVAPRMFKSTIASFAPQFSGYNQHDSQEFLSFLLDGLHEDLNHVKTKPYVQAKDEDGRPDDEVADEYWNNHLSRNDSIIVDLCQGQYRSTLVCPVCKKLSITFDPFMYLSLPLPCSKLRTMTLTVLSSDGTTMPHPVTIRVPDDGTLKDLIEALGIACSLREDETLLITEIFGHSILRILNDPGDSIELIRDYDKLVAYRLPKDMDESSLVVFLHQEGRMKFGIPLVARIPNPFEESDLRKQFLNLINPFLLSGEELLNDDASQKITHEDELIDDGFFEEASISNNESDSDVVCDFEFSLERSSYVHFSPIKLQMDIPMTMSSSGRPIQVLVSWPEKMVRNYDTAILSLLPEVCRGLGSKYTQDSISLYSCVDAFLKEEPLGPEDMWYCPNCKEHRQASKKLDLWRLPEILVIHLKRFSYTRFLKNKLEAFVDFPIDELDLSNYVIRKNNTVGHRYTLFAMSNHYGGMGGGHYTAFAKHKLDRWYEFDDGRVNPVTEEQIKTQAAYVLFYKRI</sequence>
<dbReference type="PANTHER" id="PTHR21646">
    <property type="entry name" value="UBIQUITIN CARBOXYL-TERMINAL HYDROLASE"/>
    <property type="match status" value="1"/>
</dbReference>
<dbReference type="InterPro" id="IPR018200">
    <property type="entry name" value="USP_CS"/>
</dbReference>
<name>A0A9N7MZQ3_STRHE</name>
<dbReference type="Pfam" id="PF25242">
    <property type="entry name" value="Ubiquitin_UBP8"/>
    <property type="match status" value="1"/>
</dbReference>
<dbReference type="InterPro" id="IPR001394">
    <property type="entry name" value="Peptidase_C19_UCH"/>
</dbReference>